<proteinExistence type="predicted"/>
<dbReference type="GO" id="GO:0006270">
    <property type="term" value="P:DNA replication initiation"/>
    <property type="evidence" value="ECO:0007669"/>
    <property type="project" value="TreeGrafter"/>
</dbReference>
<dbReference type="AlphaFoldDB" id="A0A4D7C3B2"/>
<dbReference type="EMBL" id="CP039704">
    <property type="protein sequence ID" value="QCI80214.1"/>
    <property type="molecule type" value="Genomic_DNA"/>
</dbReference>
<feature type="domain" description="Hda lid" evidence="1">
    <location>
        <begin position="154"/>
        <end position="211"/>
    </location>
</feature>
<dbReference type="Proteomes" id="UP000298714">
    <property type="component" value="Chromosome"/>
</dbReference>
<accession>A0A4D7C3B2</accession>
<sequence>MAEQLPLPLRYQTAHGVGDFIVSAANIEAVRFLDLWPAWPHHAALLLGQAQSGKSHLGAILCGRAGGLTLRPGQLHSLLRAPLLVIEDLDGGVDQEGLFHMMNRAQQDRFHLLLLAREDPARWGLSLPDLASRLTATPRVAIAPPDDALIAPLLLKRLRDRGLTANPEVLAYLASRLPRTYDAFGDIVDRLDALSLADRANLTVPLARRALATLDAELGFYPDGPQG</sequence>
<dbReference type="Pfam" id="PF22688">
    <property type="entry name" value="Hda_lid"/>
    <property type="match status" value="1"/>
</dbReference>
<dbReference type="RefSeq" id="WP_222873076.1">
    <property type="nucleotide sequence ID" value="NZ_CP039704.1"/>
</dbReference>
<dbReference type="PANTHER" id="PTHR30050">
    <property type="entry name" value="CHROMOSOMAL REPLICATION INITIATOR PROTEIN DNAA"/>
    <property type="match status" value="1"/>
</dbReference>
<protein>
    <recommendedName>
        <fullName evidence="1">Hda lid domain-containing protein</fullName>
    </recommendedName>
</protein>
<organism evidence="2 3">
    <name type="scientific">Hankyongella ginsenosidimutans</name>
    <dbReference type="NCBI Taxonomy" id="1763828"/>
    <lineage>
        <taxon>Bacteria</taxon>
        <taxon>Pseudomonadati</taxon>
        <taxon>Pseudomonadota</taxon>
        <taxon>Alphaproteobacteria</taxon>
        <taxon>Sphingomonadales</taxon>
        <taxon>Sphingomonadaceae</taxon>
        <taxon>Hankyongella</taxon>
    </lineage>
</organism>
<evidence type="ECO:0000259" key="1">
    <source>
        <dbReference type="Pfam" id="PF22688"/>
    </source>
</evidence>
<gene>
    <name evidence="2" type="ORF">E6W36_13975</name>
</gene>
<evidence type="ECO:0000313" key="3">
    <source>
        <dbReference type="Proteomes" id="UP000298714"/>
    </source>
</evidence>
<dbReference type="InterPro" id="IPR055199">
    <property type="entry name" value="Hda_lid"/>
</dbReference>
<dbReference type="GO" id="GO:0005886">
    <property type="term" value="C:plasma membrane"/>
    <property type="evidence" value="ECO:0007669"/>
    <property type="project" value="TreeGrafter"/>
</dbReference>
<dbReference type="InterPro" id="IPR027417">
    <property type="entry name" value="P-loop_NTPase"/>
</dbReference>
<dbReference type="KEGG" id="hgn:E6W36_13975"/>
<dbReference type="Gene3D" id="3.40.50.300">
    <property type="entry name" value="P-loop containing nucleotide triphosphate hydrolases"/>
    <property type="match status" value="1"/>
</dbReference>
<dbReference type="SUPFAM" id="SSF52540">
    <property type="entry name" value="P-loop containing nucleoside triphosphate hydrolases"/>
    <property type="match status" value="1"/>
</dbReference>
<name>A0A4D7C3B2_9SPHN</name>
<dbReference type="PANTHER" id="PTHR30050:SF5">
    <property type="entry name" value="DNAA REGULATORY INACTIVATOR HDA"/>
    <property type="match status" value="1"/>
</dbReference>
<reference evidence="3" key="1">
    <citation type="submission" date="2019-04" db="EMBL/GenBank/DDBJ databases">
        <title>Complete genome sequence of Sphingomonas sp. W1-2-3.</title>
        <authorList>
            <person name="Im W.T."/>
        </authorList>
    </citation>
    <scope>NUCLEOTIDE SEQUENCE [LARGE SCALE GENOMIC DNA]</scope>
    <source>
        <strain evidence="3">W1-2-3</strain>
    </source>
</reference>
<evidence type="ECO:0000313" key="2">
    <source>
        <dbReference type="EMBL" id="QCI80214.1"/>
    </source>
</evidence>
<dbReference type="Gene3D" id="1.10.8.60">
    <property type="match status" value="1"/>
</dbReference>
<dbReference type="GO" id="GO:0003688">
    <property type="term" value="F:DNA replication origin binding"/>
    <property type="evidence" value="ECO:0007669"/>
    <property type="project" value="TreeGrafter"/>
</dbReference>
<keyword evidence="3" id="KW-1185">Reference proteome</keyword>